<dbReference type="Proteomes" id="UP000294927">
    <property type="component" value="Unassembled WGS sequence"/>
</dbReference>
<dbReference type="InterPro" id="IPR007627">
    <property type="entry name" value="RNA_pol_sigma70_r2"/>
</dbReference>
<keyword evidence="2" id="KW-0805">Transcription regulation</keyword>
<accession>A0A4R7V917</accession>
<dbReference type="InterPro" id="IPR039425">
    <property type="entry name" value="RNA_pol_sigma-70-like"/>
</dbReference>
<dbReference type="InterPro" id="IPR013324">
    <property type="entry name" value="RNA_pol_sigma_r3/r4-like"/>
</dbReference>
<feature type="domain" description="RNA polymerase sigma factor 70 region 4 type 2" evidence="7">
    <location>
        <begin position="144"/>
        <end position="195"/>
    </location>
</feature>
<dbReference type="AlphaFoldDB" id="A0A4R7V917"/>
<keyword evidence="5" id="KW-0804">Transcription</keyword>
<dbReference type="NCBIfam" id="NF007230">
    <property type="entry name" value="PRK09648.1"/>
    <property type="match status" value="1"/>
</dbReference>
<dbReference type="InterPro" id="IPR014284">
    <property type="entry name" value="RNA_pol_sigma-70_dom"/>
</dbReference>
<evidence type="ECO:0000256" key="4">
    <source>
        <dbReference type="ARBA" id="ARBA00023125"/>
    </source>
</evidence>
<dbReference type="InterPro" id="IPR013325">
    <property type="entry name" value="RNA_pol_sigma_r2"/>
</dbReference>
<dbReference type="PANTHER" id="PTHR43133">
    <property type="entry name" value="RNA POLYMERASE ECF-TYPE SIGMA FACTO"/>
    <property type="match status" value="1"/>
</dbReference>
<evidence type="ECO:0000313" key="9">
    <source>
        <dbReference type="Proteomes" id="UP000294927"/>
    </source>
</evidence>
<keyword evidence="3" id="KW-0731">Sigma factor</keyword>
<dbReference type="Gene3D" id="1.10.10.10">
    <property type="entry name" value="Winged helix-like DNA-binding domain superfamily/Winged helix DNA-binding domain"/>
    <property type="match status" value="1"/>
</dbReference>
<feature type="domain" description="RNA polymerase sigma-70 region 2" evidence="6">
    <location>
        <begin position="43"/>
        <end position="113"/>
    </location>
</feature>
<dbReference type="SUPFAM" id="SSF88659">
    <property type="entry name" value="Sigma3 and sigma4 domains of RNA polymerase sigma factors"/>
    <property type="match status" value="1"/>
</dbReference>
<protein>
    <submittedName>
        <fullName evidence="8">RNA polymerase ECF family sigma subunit</fullName>
    </submittedName>
</protein>
<proteinExistence type="inferred from homology"/>
<reference evidence="8 9" key="1">
    <citation type="submission" date="2019-03" db="EMBL/GenBank/DDBJ databases">
        <title>Genomic Encyclopedia of Archaeal and Bacterial Type Strains, Phase II (KMG-II): from individual species to whole genera.</title>
        <authorList>
            <person name="Goeker M."/>
        </authorList>
    </citation>
    <scope>NUCLEOTIDE SEQUENCE [LARGE SCALE GENOMIC DNA]</scope>
    <source>
        <strain evidence="8 9">DSM 45499</strain>
    </source>
</reference>
<dbReference type="InterPro" id="IPR036388">
    <property type="entry name" value="WH-like_DNA-bd_sf"/>
</dbReference>
<dbReference type="EMBL" id="SOCP01000012">
    <property type="protein sequence ID" value="TDV45413.1"/>
    <property type="molecule type" value="Genomic_DNA"/>
</dbReference>
<dbReference type="GO" id="GO:0003677">
    <property type="term" value="F:DNA binding"/>
    <property type="evidence" value="ECO:0007669"/>
    <property type="project" value="UniProtKB-KW"/>
</dbReference>
<evidence type="ECO:0000256" key="5">
    <source>
        <dbReference type="ARBA" id="ARBA00023163"/>
    </source>
</evidence>
<keyword evidence="4" id="KW-0238">DNA-binding</keyword>
<evidence type="ECO:0000259" key="7">
    <source>
        <dbReference type="Pfam" id="PF08281"/>
    </source>
</evidence>
<keyword evidence="9" id="KW-1185">Reference proteome</keyword>
<evidence type="ECO:0000256" key="1">
    <source>
        <dbReference type="ARBA" id="ARBA00010641"/>
    </source>
</evidence>
<evidence type="ECO:0000259" key="6">
    <source>
        <dbReference type="Pfam" id="PF04542"/>
    </source>
</evidence>
<organism evidence="8 9">
    <name type="scientific">Actinophytocola oryzae</name>
    <dbReference type="NCBI Taxonomy" id="502181"/>
    <lineage>
        <taxon>Bacteria</taxon>
        <taxon>Bacillati</taxon>
        <taxon>Actinomycetota</taxon>
        <taxon>Actinomycetes</taxon>
        <taxon>Pseudonocardiales</taxon>
        <taxon>Pseudonocardiaceae</taxon>
    </lineage>
</organism>
<evidence type="ECO:0000256" key="3">
    <source>
        <dbReference type="ARBA" id="ARBA00023082"/>
    </source>
</evidence>
<dbReference type="Pfam" id="PF04542">
    <property type="entry name" value="Sigma70_r2"/>
    <property type="match status" value="1"/>
</dbReference>
<dbReference type="SUPFAM" id="SSF88946">
    <property type="entry name" value="Sigma2 domain of RNA polymerase sigma factors"/>
    <property type="match status" value="1"/>
</dbReference>
<evidence type="ECO:0000313" key="8">
    <source>
        <dbReference type="EMBL" id="TDV45413.1"/>
    </source>
</evidence>
<gene>
    <name evidence="8" type="ORF">CLV71_11279</name>
</gene>
<sequence>MGEGRCVVLEMDEHGQASLRESVEVQLARFRRGEPDARERLLAAVRPFVVRYVRSRIGRGAGMFESADDVAQDVCVAVLRALPAYQDRGRPFLAFVYGIAAHKVADFWRARARMRDEPYAEVPEPRASDDDPAEEAVRQDLAVRLDQLLRELSCQQREVVVLRVVVGLTAGETAEMLGSTPGAVRVMQHRALSRLRGELRAQGLR</sequence>
<dbReference type="GO" id="GO:0016987">
    <property type="term" value="F:sigma factor activity"/>
    <property type="evidence" value="ECO:0007669"/>
    <property type="project" value="UniProtKB-KW"/>
</dbReference>
<dbReference type="GO" id="GO:0006352">
    <property type="term" value="P:DNA-templated transcription initiation"/>
    <property type="evidence" value="ECO:0007669"/>
    <property type="project" value="InterPro"/>
</dbReference>
<name>A0A4R7V917_9PSEU</name>
<comment type="similarity">
    <text evidence="1">Belongs to the sigma-70 factor family. ECF subfamily.</text>
</comment>
<dbReference type="Gene3D" id="1.10.1740.10">
    <property type="match status" value="1"/>
</dbReference>
<evidence type="ECO:0000256" key="2">
    <source>
        <dbReference type="ARBA" id="ARBA00023015"/>
    </source>
</evidence>
<dbReference type="InterPro" id="IPR013249">
    <property type="entry name" value="RNA_pol_sigma70_r4_t2"/>
</dbReference>
<dbReference type="Pfam" id="PF08281">
    <property type="entry name" value="Sigma70_r4_2"/>
    <property type="match status" value="1"/>
</dbReference>
<dbReference type="NCBIfam" id="TIGR02937">
    <property type="entry name" value="sigma70-ECF"/>
    <property type="match status" value="1"/>
</dbReference>
<dbReference type="PANTHER" id="PTHR43133:SF58">
    <property type="entry name" value="ECF RNA POLYMERASE SIGMA FACTOR SIGD"/>
    <property type="match status" value="1"/>
</dbReference>
<comment type="caution">
    <text evidence="8">The sequence shown here is derived from an EMBL/GenBank/DDBJ whole genome shotgun (WGS) entry which is preliminary data.</text>
</comment>